<dbReference type="eggNOG" id="ENOG502QR5S">
    <property type="taxonomic scope" value="Eukaryota"/>
</dbReference>
<keyword evidence="7 16" id="KW-0732">Signal</keyword>
<evidence type="ECO:0000256" key="6">
    <source>
        <dbReference type="ARBA" id="ARBA00022692"/>
    </source>
</evidence>
<evidence type="ECO:0000256" key="2">
    <source>
        <dbReference type="ARBA" id="ARBA00004479"/>
    </source>
</evidence>
<dbReference type="InterPro" id="IPR011009">
    <property type="entry name" value="Kinase-like_dom_sf"/>
</dbReference>
<dbReference type="Gramene" id="KCW68241">
    <property type="protein sequence ID" value="KCW68241"/>
    <property type="gene ID" value="EUGRSUZ_F01891"/>
</dbReference>
<evidence type="ECO:0000256" key="3">
    <source>
        <dbReference type="ARBA" id="ARBA00009592"/>
    </source>
</evidence>
<dbReference type="Gene3D" id="3.30.200.20">
    <property type="entry name" value="Phosphorylase Kinase, domain 1"/>
    <property type="match status" value="1"/>
</dbReference>
<keyword evidence="10" id="KW-0067">ATP-binding</keyword>
<dbReference type="SUPFAM" id="SSF56112">
    <property type="entry name" value="Protein kinase-like (PK-like)"/>
    <property type="match status" value="1"/>
</dbReference>
<dbReference type="InterPro" id="IPR003591">
    <property type="entry name" value="Leu-rich_rpt_typical-subtyp"/>
</dbReference>
<dbReference type="InterPro" id="IPR055414">
    <property type="entry name" value="LRR_R13L4/SHOC2-like"/>
</dbReference>
<evidence type="ECO:0000313" key="18">
    <source>
        <dbReference type="EMBL" id="KCW68241.1"/>
    </source>
</evidence>
<dbReference type="KEGG" id="egr:104449019"/>
<comment type="similarity">
    <text evidence="3">Belongs to the RLP family.</text>
</comment>
<dbReference type="SMART" id="SM00369">
    <property type="entry name" value="LRR_TYP"/>
    <property type="match status" value="6"/>
</dbReference>
<evidence type="ECO:0000256" key="7">
    <source>
        <dbReference type="ARBA" id="ARBA00022729"/>
    </source>
</evidence>
<proteinExistence type="inferred from homology"/>
<dbReference type="InterPro" id="IPR013210">
    <property type="entry name" value="LRR_N_plant-typ"/>
</dbReference>
<dbReference type="PROSITE" id="PS50011">
    <property type="entry name" value="PROTEIN_KINASE_DOM"/>
    <property type="match status" value="1"/>
</dbReference>
<evidence type="ECO:0000256" key="10">
    <source>
        <dbReference type="ARBA" id="ARBA00022840"/>
    </source>
</evidence>
<dbReference type="PANTHER" id="PTHR48056">
    <property type="entry name" value="LRR RECEPTOR-LIKE SERINE/THREONINE-PROTEIN KINASE-RELATED"/>
    <property type="match status" value="1"/>
</dbReference>
<dbReference type="Gene3D" id="3.80.10.10">
    <property type="entry name" value="Ribonuclease Inhibitor"/>
    <property type="match status" value="3"/>
</dbReference>
<dbReference type="SUPFAM" id="SSF52058">
    <property type="entry name" value="L domain-like"/>
    <property type="match status" value="1"/>
</dbReference>
<feature type="compositionally biased region" description="Low complexity" evidence="14">
    <location>
        <begin position="860"/>
        <end position="870"/>
    </location>
</feature>
<feature type="signal peptide" evidence="16">
    <location>
        <begin position="1"/>
        <end position="22"/>
    </location>
</feature>
<evidence type="ECO:0000256" key="12">
    <source>
        <dbReference type="ARBA" id="ARBA00023136"/>
    </source>
</evidence>
<feature type="region of interest" description="Disordered" evidence="14">
    <location>
        <begin position="851"/>
        <end position="875"/>
    </location>
</feature>
<keyword evidence="11 15" id="KW-1133">Transmembrane helix</keyword>
<protein>
    <recommendedName>
        <fullName evidence="17">Protein kinase domain-containing protein</fullName>
    </recommendedName>
</protein>
<dbReference type="Gene3D" id="1.10.510.10">
    <property type="entry name" value="Transferase(Phosphotransferase) domain 1"/>
    <property type="match status" value="1"/>
</dbReference>
<dbReference type="GO" id="GO:0005886">
    <property type="term" value="C:plasma membrane"/>
    <property type="evidence" value="ECO:0007669"/>
    <property type="project" value="UniProtKB-SubCell"/>
</dbReference>
<evidence type="ECO:0000256" key="13">
    <source>
        <dbReference type="ARBA" id="ARBA00023180"/>
    </source>
</evidence>
<keyword evidence="13" id="KW-0325">Glycoprotein</keyword>
<dbReference type="PROSITE" id="PS51450">
    <property type="entry name" value="LRR"/>
    <property type="match status" value="1"/>
</dbReference>
<evidence type="ECO:0000256" key="16">
    <source>
        <dbReference type="SAM" id="SignalP"/>
    </source>
</evidence>
<dbReference type="EMBL" id="KK198758">
    <property type="protein sequence ID" value="KCW68241.1"/>
    <property type="molecule type" value="Genomic_DNA"/>
</dbReference>
<dbReference type="Pfam" id="PF08263">
    <property type="entry name" value="LRRNT_2"/>
    <property type="match status" value="1"/>
</dbReference>
<accession>A0A059BQR5</accession>
<keyword evidence="4" id="KW-1003">Cell membrane</keyword>
<dbReference type="AlphaFoldDB" id="A0A059BQR5"/>
<evidence type="ECO:0000256" key="1">
    <source>
        <dbReference type="ARBA" id="ARBA00004236"/>
    </source>
</evidence>
<dbReference type="InterPro" id="IPR001245">
    <property type="entry name" value="Ser-Thr/Tyr_kinase_cat_dom"/>
</dbReference>
<reference evidence="18" key="1">
    <citation type="submission" date="2013-07" db="EMBL/GenBank/DDBJ databases">
        <title>The genome of Eucalyptus grandis.</title>
        <authorList>
            <person name="Schmutz J."/>
            <person name="Hayes R."/>
            <person name="Myburg A."/>
            <person name="Tuskan G."/>
            <person name="Grattapaglia D."/>
            <person name="Rokhsar D.S."/>
        </authorList>
    </citation>
    <scope>NUCLEOTIDE SEQUENCE</scope>
    <source>
        <tissue evidence="18">Leaf extractions</tissue>
    </source>
</reference>
<evidence type="ECO:0000256" key="15">
    <source>
        <dbReference type="SAM" id="Phobius"/>
    </source>
</evidence>
<dbReference type="Pfam" id="PF23598">
    <property type="entry name" value="LRR_14"/>
    <property type="match status" value="1"/>
</dbReference>
<dbReference type="InterPro" id="IPR001611">
    <property type="entry name" value="Leu-rich_rpt"/>
</dbReference>
<dbReference type="FunFam" id="3.30.200.20:FF:000433">
    <property type="entry name" value="Predicted protein"/>
    <property type="match status" value="1"/>
</dbReference>
<evidence type="ECO:0000256" key="11">
    <source>
        <dbReference type="ARBA" id="ARBA00022989"/>
    </source>
</evidence>
<dbReference type="InterPro" id="IPR000719">
    <property type="entry name" value="Prot_kinase_dom"/>
</dbReference>
<dbReference type="GO" id="GO:0005524">
    <property type="term" value="F:ATP binding"/>
    <property type="evidence" value="ECO:0007669"/>
    <property type="project" value="UniProtKB-KW"/>
</dbReference>
<gene>
    <name evidence="18" type="ORF">EUGRSUZ_F01891</name>
</gene>
<dbReference type="Pfam" id="PF13855">
    <property type="entry name" value="LRR_8"/>
    <property type="match status" value="1"/>
</dbReference>
<dbReference type="Pfam" id="PF07714">
    <property type="entry name" value="PK_Tyr_Ser-Thr"/>
    <property type="match status" value="1"/>
</dbReference>
<feature type="chain" id="PRO_5001573753" description="Protein kinase domain-containing protein" evidence="16">
    <location>
        <begin position="23"/>
        <end position="896"/>
    </location>
</feature>
<feature type="transmembrane region" description="Helical" evidence="15">
    <location>
        <begin position="441"/>
        <end position="466"/>
    </location>
</feature>
<evidence type="ECO:0000256" key="9">
    <source>
        <dbReference type="ARBA" id="ARBA00022741"/>
    </source>
</evidence>
<sequence>MKAKQLLVLAALVSFLIQCAAAQRNTLNSSIERSALRRLRSSLGLRAWDWPIKADPCRNWTGIECRDGQVTAISVSGLRRSRVGRMNPRFAVDALANLTLLETFNASRFLLPGSIPEWFGYGLPGLRVLDLRSCALNGAVPSSLGRLSRLKYLYLSDNSLTGNIASSLGQLNELLVLDLSRNFLTGSIPASFSMMSNLFTLDLSSNFISGTIPAGLGSVSSLKVLNLSDNSLTASIPGELGNLSQLIELDLSKNSFSGALPVELGGLKSLKGMRIGSNGLEGQLPQGFFSGLAQLEVVVLSENKLDGRIPGEVWSLPGLRLIDISANNFTGELPSNGFNGNVTQAIFNFSDNMLYGNLNSSIRFFNLTDLSWNYFQGKVSNDSWRNATLDRNCLQALPDQRSLGDCRLFYSERGLQFDDFEASGPTDPPFPVSASKKNRRWVYILIGVFGGLALIIVMAVILVLLLTKCCSKGIPDQRGIADEGVAPDGDGQMVPKEPSELSGLGDVFSYEQLAHVTSEFSESNLIKHGHSGDLYRGILENGTIVVIKRVDLHSFDRESYTRELEIFGKISHTRFVPLLGHCFEHEHEKLLVYKYMPNGDLASSFYRATDLEDESLQSLDWITRLKIAIGAAEALSYLHHECYPPLVHRDVQVGSILLDDKFEVRVGSLSEVRAQDEDSHGNVITRLLRKPQTSEQALSGSSSANCAYDVFCFGKVLLELVTGKLGISKSDDATTREWLEHTLSYISVHDKELVTKIMDPSLIVDEDFLEEVWAMAIVARSCLNPRPSKRPLMRYVLKALENPLKVVREDSSSSAMLRTASSRKSWNVAFFGSLRHSSSDSNAVPARINSNGFKQSGRVGSHSSGGNDFSSSHKRLSSEIFPEPIAIMDMERLDEH</sequence>
<comment type="subcellular location">
    <subcellularLocation>
        <location evidence="1">Cell membrane</location>
    </subcellularLocation>
    <subcellularLocation>
        <location evidence="2">Membrane</location>
        <topology evidence="2">Single-pass type I membrane protein</topology>
    </subcellularLocation>
</comment>
<evidence type="ECO:0000256" key="4">
    <source>
        <dbReference type="ARBA" id="ARBA00022475"/>
    </source>
</evidence>
<dbReference type="FunFam" id="1.10.510.10:FF:000448">
    <property type="entry name" value="Putative LRR receptor-like serine/threonine-protein kinase"/>
    <property type="match status" value="1"/>
</dbReference>
<evidence type="ECO:0000256" key="5">
    <source>
        <dbReference type="ARBA" id="ARBA00022614"/>
    </source>
</evidence>
<keyword evidence="5" id="KW-0433">Leucine-rich repeat</keyword>
<dbReference type="FunCoup" id="A0A059BQR5">
    <property type="interactions" value="1822"/>
</dbReference>
<evidence type="ECO:0000256" key="14">
    <source>
        <dbReference type="SAM" id="MobiDB-lite"/>
    </source>
</evidence>
<organism evidence="18">
    <name type="scientific">Eucalyptus grandis</name>
    <name type="common">Flooded gum</name>
    <dbReference type="NCBI Taxonomy" id="71139"/>
    <lineage>
        <taxon>Eukaryota</taxon>
        <taxon>Viridiplantae</taxon>
        <taxon>Streptophyta</taxon>
        <taxon>Embryophyta</taxon>
        <taxon>Tracheophyta</taxon>
        <taxon>Spermatophyta</taxon>
        <taxon>Magnoliopsida</taxon>
        <taxon>eudicotyledons</taxon>
        <taxon>Gunneridae</taxon>
        <taxon>Pentapetalae</taxon>
        <taxon>rosids</taxon>
        <taxon>malvids</taxon>
        <taxon>Myrtales</taxon>
        <taxon>Myrtaceae</taxon>
        <taxon>Myrtoideae</taxon>
        <taxon>Eucalypteae</taxon>
        <taxon>Eucalyptus</taxon>
    </lineage>
</organism>
<dbReference type="OMA" id="NEKCIVY"/>
<keyword evidence="9" id="KW-0547">Nucleotide-binding</keyword>
<dbReference type="FunFam" id="3.80.10.10:FF:000041">
    <property type="entry name" value="LRR receptor-like serine/threonine-protein kinase ERECTA"/>
    <property type="match status" value="1"/>
</dbReference>
<keyword evidence="12 15" id="KW-0472">Membrane</keyword>
<dbReference type="InterPro" id="IPR032675">
    <property type="entry name" value="LRR_dom_sf"/>
</dbReference>
<dbReference type="GO" id="GO:0004674">
    <property type="term" value="F:protein serine/threonine kinase activity"/>
    <property type="evidence" value="ECO:0007669"/>
    <property type="project" value="UniProtKB-EC"/>
</dbReference>
<keyword evidence="8" id="KW-0677">Repeat</keyword>
<dbReference type="InParanoid" id="A0A059BQR5"/>
<dbReference type="OrthoDB" id="676979at2759"/>
<feature type="domain" description="Protein kinase" evidence="17">
    <location>
        <begin position="520"/>
        <end position="805"/>
    </location>
</feature>
<name>A0A059BQR5_EUCGR</name>
<dbReference type="FunFam" id="3.80.10.10:FF:000299">
    <property type="entry name" value="Piriformospora indica-insensitive protein 2"/>
    <property type="match status" value="1"/>
</dbReference>
<dbReference type="InterPro" id="IPR050647">
    <property type="entry name" value="Plant_LRR-RLKs"/>
</dbReference>
<evidence type="ECO:0000259" key="17">
    <source>
        <dbReference type="PROSITE" id="PS50011"/>
    </source>
</evidence>
<dbReference type="PANTHER" id="PTHR48056:SF81">
    <property type="entry name" value="RECEPTOR PROTEIN-TYROSINE KINASE CEPR1"/>
    <property type="match status" value="1"/>
</dbReference>
<keyword evidence="6 15" id="KW-0812">Transmembrane</keyword>
<evidence type="ECO:0000256" key="8">
    <source>
        <dbReference type="ARBA" id="ARBA00022737"/>
    </source>
</evidence>